<comment type="similarity">
    <text evidence="1">Belongs to the short-chain dehydrogenases/reductases (SDR) family.</text>
</comment>
<dbReference type="PANTHER" id="PTHR44196:SF1">
    <property type="entry name" value="DEHYDROGENASE_REDUCTASE SDR FAMILY MEMBER 7B"/>
    <property type="match status" value="1"/>
</dbReference>
<organism evidence="4 5">
    <name type="scientific">Salinihabitans flavidus</name>
    <dbReference type="NCBI Taxonomy" id="569882"/>
    <lineage>
        <taxon>Bacteria</taxon>
        <taxon>Pseudomonadati</taxon>
        <taxon>Pseudomonadota</taxon>
        <taxon>Alphaproteobacteria</taxon>
        <taxon>Rhodobacterales</taxon>
        <taxon>Roseobacteraceae</taxon>
        <taxon>Salinihabitans</taxon>
    </lineage>
</organism>
<evidence type="ECO:0000259" key="3">
    <source>
        <dbReference type="SMART" id="SM00822"/>
    </source>
</evidence>
<dbReference type="AlphaFoldDB" id="A0A1H8MPX4"/>
<dbReference type="Proteomes" id="UP000198893">
    <property type="component" value="Unassembled WGS sequence"/>
</dbReference>
<dbReference type="InterPro" id="IPR020904">
    <property type="entry name" value="Sc_DH/Rdtase_CS"/>
</dbReference>
<dbReference type="SMART" id="SM00822">
    <property type="entry name" value="PKS_KR"/>
    <property type="match status" value="1"/>
</dbReference>
<evidence type="ECO:0000256" key="1">
    <source>
        <dbReference type="ARBA" id="ARBA00006484"/>
    </source>
</evidence>
<dbReference type="OrthoDB" id="335726at2"/>
<dbReference type="GO" id="GO:0016020">
    <property type="term" value="C:membrane"/>
    <property type="evidence" value="ECO:0007669"/>
    <property type="project" value="TreeGrafter"/>
</dbReference>
<dbReference type="SUPFAM" id="SSF51735">
    <property type="entry name" value="NAD(P)-binding Rossmann-fold domains"/>
    <property type="match status" value="1"/>
</dbReference>
<proteinExistence type="inferred from homology"/>
<accession>A0A1H8MPX4</accession>
<dbReference type="GO" id="GO:0016491">
    <property type="term" value="F:oxidoreductase activity"/>
    <property type="evidence" value="ECO:0007669"/>
    <property type="project" value="UniProtKB-KW"/>
</dbReference>
<sequence>MTPGGQTIWIIGASEGLGAALARKLHRRGARLILSARGAEKLDALAAELPGARALPLDVTDDASLAAAWERTGLIDQVVYNAGTYDPMRAQEWDAPSVLRMADTNFTGALRVLGHVLPYFVARGAGRITLVGSLAGFRGLPGAIGYGASKSALMHLAENLHVDLAGTGVSVRLANPGFIRTRLTDKNDFAMPQIMTPEAAADHVLRAMTGRRFSTSFPRPFAWLFRIFSILPDAIYFRIMGRSN</sequence>
<dbReference type="InterPro" id="IPR002347">
    <property type="entry name" value="SDR_fam"/>
</dbReference>
<dbReference type="Pfam" id="PF00106">
    <property type="entry name" value="adh_short"/>
    <property type="match status" value="1"/>
</dbReference>
<reference evidence="4 5" key="1">
    <citation type="submission" date="2016-10" db="EMBL/GenBank/DDBJ databases">
        <authorList>
            <person name="de Groot N.N."/>
        </authorList>
    </citation>
    <scope>NUCLEOTIDE SEQUENCE [LARGE SCALE GENOMIC DNA]</scope>
    <source>
        <strain evidence="4 5">DSM 27842</strain>
    </source>
</reference>
<protein>
    <submittedName>
        <fullName evidence="4">Short-chain dehydrogenase</fullName>
    </submittedName>
</protein>
<evidence type="ECO:0000256" key="2">
    <source>
        <dbReference type="ARBA" id="ARBA00023002"/>
    </source>
</evidence>
<keyword evidence="2" id="KW-0560">Oxidoreductase</keyword>
<evidence type="ECO:0000313" key="4">
    <source>
        <dbReference type="EMBL" id="SEO19293.1"/>
    </source>
</evidence>
<dbReference type="PRINTS" id="PR00081">
    <property type="entry name" value="GDHRDH"/>
</dbReference>
<dbReference type="Gene3D" id="3.40.50.720">
    <property type="entry name" value="NAD(P)-binding Rossmann-like Domain"/>
    <property type="match status" value="1"/>
</dbReference>
<dbReference type="InterPro" id="IPR057326">
    <property type="entry name" value="KR_dom"/>
</dbReference>
<dbReference type="STRING" id="569882.SAMN04490248_102193"/>
<evidence type="ECO:0000313" key="5">
    <source>
        <dbReference type="Proteomes" id="UP000198893"/>
    </source>
</evidence>
<dbReference type="PROSITE" id="PS00061">
    <property type="entry name" value="ADH_SHORT"/>
    <property type="match status" value="1"/>
</dbReference>
<dbReference type="InterPro" id="IPR036291">
    <property type="entry name" value="NAD(P)-bd_dom_sf"/>
</dbReference>
<feature type="domain" description="Ketoreductase" evidence="3">
    <location>
        <begin position="6"/>
        <end position="177"/>
    </location>
</feature>
<dbReference type="EMBL" id="FODS01000002">
    <property type="protein sequence ID" value="SEO19293.1"/>
    <property type="molecule type" value="Genomic_DNA"/>
</dbReference>
<name>A0A1H8MPX4_9RHOB</name>
<gene>
    <name evidence="4" type="ORF">SAMN04490248_102193</name>
</gene>
<dbReference type="PANTHER" id="PTHR44196">
    <property type="entry name" value="DEHYDROGENASE/REDUCTASE SDR FAMILY MEMBER 7B"/>
    <property type="match status" value="1"/>
</dbReference>
<keyword evidence="5" id="KW-1185">Reference proteome</keyword>
<dbReference type="RefSeq" id="WP_093115187.1">
    <property type="nucleotide sequence ID" value="NZ_FODS01000002.1"/>
</dbReference>